<organism evidence="1 2">
    <name type="scientific">Rhizophagus clarus</name>
    <dbReference type="NCBI Taxonomy" id="94130"/>
    <lineage>
        <taxon>Eukaryota</taxon>
        <taxon>Fungi</taxon>
        <taxon>Fungi incertae sedis</taxon>
        <taxon>Mucoromycota</taxon>
        <taxon>Glomeromycotina</taxon>
        <taxon>Glomeromycetes</taxon>
        <taxon>Glomerales</taxon>
        <taxon>Glomeraceae</taxon>
        <taxon>Rhizophagus</taxon>
    </lineage>
</organism>
<evidence type="ECO:0000313" key="2">
    <source>
        <dbReference type="Proteomes" id="UP000615446"/>
    </source>
</evidence>
<comment type="caution">
    <text evidence="1">The sequence shown here is derived from an EMBL/GenBank/DDBJ whole genome shotgun (WGS) entry which is preliminary data.</text>
</comment>
<reference evidence="1" key="1">
    <citation type="submission" date="2019-10" db="EMBL/GenBank/DDBJ databases">
        <title>Conservation and host-specific expression of non-tandemly repeated heterogenous ribosome RNA gene in arbuscular mycorrhizal fungi.</title>
        <authorList>
            <person name="Maeda T."/>
            <person name="Kobayashi Y."/>
            <person name="Nakagawa T."/>
            <person name="Ezawa T."/>
            <person name="Yamaguchi K."/>
            <person name="Bino T."/>
            <person name="Nishimoto Y."/>
            <person name="Shigenobu S."/>
            <person name="Kawaguchi M."/>
        </authorList>
    </citation>
    <scope>NUCLEOTIDE SEQUENCE</scope>
    <source>
        <strain evidence="1">HR1</strain>
    </source>
</reference>
<name>A0A8H3L2L4_9GLOM</name>
<protein>
    <submittedName>
        <fullName evidence="1">Uncharacterized protein</fullName>
    </submittedName>
</protein>
<proteinExistence type="predicted"/>
<evidence type="ECO:0000313" key="1">
    <source>
        <dbReference type="EMBL" id="GES78165.1"/>
    </source>
</evidence>
<gene>
    <name evidence="1" type="ORF">RCL2_000548000</name>
</gene>
<sequence length="69" mass="8243">MTNIINCLDTGSVQTVKSQCEIGFFRRIWACEFRWIPDIGNSLDLWKRKVKAKMIENENLGRYIYIRMK</sequence>
<dbReference type="Proteomes" id="UP000615446">
    <property type="component" value="Unassembled WGS sequence"/>
</dbReference>
<dbReference type="EMBL" id="BLAL01000034">
    <property type="protein sequence ID" value="GES78165.1"/>
    <property type="molecule type" value="Genomic_DNA"/>
</dbReference>
<dbReference type="AlphaFoldDB" id="A0A8H3L2L4"/>
<accession>A0A8H3L2L4</accession>